<keyword evidence="2" id="KW-0812">Transmembrane</keyword>
<evidence type="ECO:0000313" key="4">
    <source>
        <dbReference type="Proteomes" id="UP000824120"/>
    </source>
</evidence>
<sequence length="228" mass="24450">MAVIDIILLLDEIFCMQAELVWIHSRKELEEGTEAAKFLEYYIQQTATGKKALRKRKKPFLPKKHAPVSSLAPSPIPATVQSPTPSLGPAAVPTLAPSPGPATVSPVYAPIPSIEVSTSSPPAVQPPSPVVKPLAKPPKLLTHTNSSKPLPVNPPDKPQNGPNSAGNNQEHRNYLIAAVAGCSVAGIAFLALLIFCVNNKRKEIAPNEWETASEFKCRCLFAAIYHDG</sequence>
<comment type="caution">
    <text evidence="3">The sequence shown here is derived from an EMBL/GenBank/DDBJ whole genome shotgun (WGS) entry which is preliminary data.</text>
</comment>
<feature type="compositionally biased region" description="Basic residues" evidence="1">
    <location>
        <begin position="56"/>
        <end position="66"/>
    </location>
</feature>
<accession>A0A9J5Y9W3</accession>
<keyword evidence="4" id="KW-1185">Reference proteome</keyword>
<feature type="transmembrane region" description="Helical" evidence="2">
    <location>
        <begin position="174"/>
        <end position="197"/>
    </location>
</feature>
<feature type="region of interest" description="Disordered" evidence="1">
    <location>
        <begin position="56"/>
        <end position="94"/>
    </location>
</feature>
<feature type="region of interest" description="Disordered" evidence="1">
    <location>
        <begin position="118"/>
        <end position="168"/>
    </location>
</feature>
<keyword evidence="2" id="KW-0472">Membrane</keyword>
<feature type="compositionally biased region" description="Low complexity" evidence="1">
    <location>
        <begin position="131"/>
        <end position="141"/>
    </location>
</feature>
<organism evidence="3 4">
    <name type="scientific">Solanum commersonii</name>
    <name type="common">Commerson's wild potato</name>
    <name type="synonym">Commerson's nightshade</name>
    <dbReference type="NCBI Taxonomy" id="4109"/>
    <lineage>
        <taxon>Eukaryota</taxon>
        <taxon>Viridiplantae</taxon>
        <taxon>Streptophyta</taxon>
        <taxon>Embryophyta</taxon>
        <taxon>Tracheophyta</taxon>
        <taxon>Spermatophyta</taxon>
        <taxon>Magnoliopsida</taxon>
        <taxon>eudicotyledons</taxon>
        <taxon>Gunneridae</taxon>
        <taxon>Pentapetalae</taxon>
        <taxon>asterids</taxon>
        <taxon>lamiids</taxon>
        <taxon>Solanales</taxon>
        <taxon>Solanaceae</taxon>
        <taxon>Solanoideae</taxon>
        <taxon>Solaneae</taxon>
        <taxon>Solanum</taxon>
    </lineage>
</organism>
<name>A0A9J5Y9W3_SOLCO</name>
<evidence type="ECO:0000256" key="2">
    <source>
        <dbReference type="SAM" id="Phobius"/>
    </source>
</evidence>
<keyword evidence="2" id="KW-1133">Transmembrane helix</keyword>
<protein>
    <submittedName>
        <fullName evidence="3">Uncharacterized protein</fullName>
    </submittedName>
</protein>
<reference evidence="3 4" key="1">
    <citation type="submission" date="2020-09" db="EMBL/GenBank/DDBJ databases">
        <title>De no assembly of potato wild relative species, Solanum commersonii.</title>
        <authorList>
            <person name="Cho K."/>
        </authorList>
    </citation>
    <scope>NUCLEOTIDE SEQUENCE [LARGE SCALE GENOMIC DNA]</scope>
    <source>
        <strain evidence="3">LZ3.2</strain>
        <tissue evidence="3">Leaf</tissue>
    </source>
</reference>
<dbReference type="AlphaFoldDB" id="A0A9J5Y9W3"/>
<dbReference type="EMBL" id="JACXVP010000007">
    <property type="protein sequence ID" value="KAG5596901.1"/>
    <property type="molecule type" value="Genomic_DNA"/>
</dbReference>
<dbReference type="OrthoDB" id="10394464at2759"/>
<proteinExistence type="predicted"/>
<evidence type="ECO:0000256" key="1">
    <source>
        <dbReference type="SAM" id="MobiDB-lite"/>
    </source>
</evidence>
<evidence type="ECO:0000313" key="3">
    <source>
        <dbReference type="EMBL" id="KAG5596901.1"/>
    </source>
</evidence>
<dbReference type="Proteomes" id="UP000824120">
    <property type="component" value="Chromosome 7"/>
</dbReference>
<gene>
    <name evidence="3" type="ORF">H5410_038133</name>
</gene>